<comment type="similarity">
    <text evidence="2">Belongs to the isocitrate lyase/PEP mutase superfamily.</text>
</comment>
<dbReference type="FunFam" id="3.20.20.60:FF:000009">
    <property type="entry name" value="2-methylisocitrate lyase"/>
    <property type="match status" value="1"/>
</dbReference>
<dbReference type="SUPFAM" id="SSF51621">
    <property type="entry name" value="Phosphoenolpyruvate/pyruvate domain"/>
    <property type="match status" value="1"/>
</dbReference>
<name>A0A2B7XGL8_9EURO</name>
<proteinExistence type="inferred from homology"/>
<evidence type="ECO:0008006" key="5">
    <source>
        <dbReference type="Google" id="ProtNLM"/>
    </source>
</evidence>
<reference evidence="3 4" key="1">
    <citation type="submission" date="2017-10" db="EMBL/GenBank/DDBJ databases">
        <title>Comparative genomics in systemic dimorphic fungi from Ajellomycetaceae.</title>
        <authorList>
            <person name="Munoz J.F."/>
            <person name="Mcewen J.G."/>
            <person name="Clay O.K."/>
            <person name="Cuomo C.A."/>
        </authorList>
    </citation>
    <scope>NUCLEOTIDE SEQUENCE [LARGE SCALE GENOMIC DNA]</scope>
    <source>
        <strain evidence="3 4">UAMH5409</strain>
    </source>
</reference>
<keyword evidence="4" id="KW-1185">Reference proteome</keyword>
<dbReference type="Pfam" id="PF13714">
    <property type="entry name" value="PEP_mutase"/>
    <property type="match status" value="1"/>
</dbReference>
<dbReference type="AlphaFoldDB" id="A0A2B7XGL8"/>
<dbReference type="STRING" id="1447875.A0A2B7XGL8"/>
<accession>A0A2B7XGL8</accession>
<dbReference type="CDD" id="cd00377">
    <property type="entry name" value="ICL_PEPM"/>
    <property type="match status" value="1"/>
</dbReference>
<dbReference type="Proteomes" id="UP000223968">
    <property type="component" value="Unassembled WGS sequence"/>
</dbReference>
<evidence type="ECO:0000256" key="1">
    <source>
        <dbReference type="ARBA" id="ARBA00001050"/>
    </source>
</evidence>
<gene>
    <name evidence="3" type="ORF">AJ79_06185</name>
</gene>
<comment type="caution">
    <text evidence="3">The sequence shown here is derived from an EMBL/GenBank/DDBJ whole genome shotgun (WGS) entry which is preliminary data.</text>
</comment>
<dbReference type="PANTHER" id="PTHR42905">
    <property type="entry name" value="PHOSPHOENOLPYRUVATE CARBOXYLASE"/>
    <property type="match status" value="1"/>
</dbReference>
<evidence type="ECO:0000313" key="3">
    <source>
        <dbReference type="EMBL" id="PGH07797.1"/>
    </source>
</evidence>
<dbReference type="InterPro" id="IPR039556">
    <property type="entry name" value="ICL/PEPM"/>
</dbReference>
<evidence type="ECO:0000256" key="2">
    <source>
        <dbReference type="ARBA" id="ARBA00061405"/>
    </source>
</evidence>
<sequence length="316" mass="33641">MSVEYPLSQRPSAATKLRRALEDPNAFLMLPGVYDGFSARIALEVGFDGLYMTGAGSTASVIGHADLGLLTQTQMRTHAEMIASIAALPCYQNSPLPLVSDADTGYGGPIMIARTVQQYAQSGVAGLHIEDQVQTKRCGHLAGKELVDKATFVTRIRAAVQARQRIGSDIVIIARTDSLQSLGYDEAIGRLKVAREAGADVAFFEGMTSKEQAKKLVEDLAPMPCLMNMVDSGVTPSMTADEIKELGYKIMIVPFAAVAPAYNAIKVEMETLKKTGALSSSSKTVTPHKVFRVCGVEDSMTIDAEAGGKSFSGGID</sequence>
<dbReference type="InterPro" id="IPR040442">
    <property type="entry name" value="Pyrv_kinase-like_dom_sf"/>
</dbReference>
<dbReference type="EMBL" id="PDNB01000106">
    <property type="protein sequence ID" value="PGH07797.1"/>
    <property type="molecule type" value="Genomic_DNA"/>
</dbReference>
<dbReference type="PROSITE" id="PS00161">
    <property type="entry name" value="ISOCITRATE_LYASE"/>
    <property type="match status" value="1"/>
</dbReference>
<protein>
    <recommendedName>
        <fullName evidence="5">Methylisocitrate lyase</fullName>
    </recommendedName>
</protein>
<dbReference type="InterPro" id="IPR015813">
    <property type="entry name" value="Pyrv/PenolPyrv_kinase-like_dom"/>
</dbReference>
<comment type="catalytic activity">
    <reaction evidence="1">
        <text>(2S,3R)-3-hydroxybutane-1,2,3-tricarboxylate = pyruvate + succinate</text>
        <dbReference type="Rhea" id="RHEA:16809"/>
        <dbReference type="ChEBI" id="CHEBI:15361"/>
        <dbReference type="ChEBI" id="CHEBI:30031"/>
        <dbReference type="ChEBI" id="CHEBI:57429"/>
        <dbReference type="EC" id="4.1.3.30"/>
    </reaction>
</comment>
<dbReference type="PANTHER" id="PTHR42905:SF15">
    <property type="entry name" value="PHOSPHONOMUTASE, PUTATIVE (AFU_ORTHOLOGUE AFUA_2G03820)-RELATED"/>
    <property type="match status" value="1"/>
</dbReference>
<dbReference type="OrthoDB" id="4192499at2759"/>
<dbReference type="InterPro" id="IPR018523">
    <property type="entry name" value="Isocitrate_lyase_ph_CS"/>
</dbReference>
<dbReference type="Gene3D" id="3.20.20.60">
    <property type="entry name" value="Phosphoenolpyruvate-binding domains"/>
    <property type="match status" value="1"/>
</dbReference>
<evidence type="ECO:0000313" key="4">
    <source>
        <dbReference type="Proteomes" id="UP000223968"/>
    </source>
</evidence>
<dbReference type="GO" id="GO:0046421">
    <property type="term" value="F:methylisocitrate lyase activity"/>
    <property type="evidence" value="ECO:0007669"/>
    <property type="project" value="UniProtKB-EC"/>
</dbReference>
<organism evidence="3 4">
    <name type="scientific">Helicocarpus griseus UAMH5409</name>
    <dbReference type="NCBI Taxonomy" id="1447875"/>
    <lineage>
        <taxon>Eukaryota</taxon>
        <taxon>Fungi</taxon>
        <taxon>Dikarya</taxon>
        <taxon>Ascomycota</taxon>
        <taxon>Pezizomycotina</taxon>
        <taxon>Eurotiomycetes</taxon>
        <taxon>Eurotiomycetidae</taxon>
        <taxon>Onygenales</taxon>
        <taxon>Ajellomycetaceae</taxon>
        <taxon>Helicocarpus</taxon>
    </lineage>
</organism>